<evidence type="ECO:0000313" key="2">
    <source>
        <dbReference type="Proteomes" id="UP001500503"/>
    </source>
</evidence>
<proteinExistence type="predicted"/>
<name>A0ABP8QBH7_9ACTN</name>
<keyword evidence="2" id="KW-1185">Reference proteome</keyword>
<accession>A0ABP8QBH7</accession>
<reference evidence="2" key="1">
    <citation type="journal article" date="2019" name="Int. J. Syst. Evol. Microbiol.">
        <title>The Global Catalogue of Microorganisms (GCM) 10K type strain sequencing project: providing services to taxonomists for standard genome sequencing and annotation.</title>
        <authorList>
            <consortium name="The Broad Institute Genomics Platform"/>
            <consortium name="The Broad Institute Genome Sequencing Center for Infectious Disease"/>
            <person name="Wu L."/>
            <person name="Ma J."/>
        </authorList>
    </citation>
    <scope>NUCLEOTIDE SEQUENCE [LARGE SCALE GENOMIC DNA]</scope>
    <source>
        <strain evidence="2">JCM 17933</strain>
    </source>
</reference>
<evidence type="ECO:0000313" key="1">
    <source>
        <dbReference type="EMBL" id="GAA4500667.1"/>
    </source>
</evidence>
<dbReference type="Proteomes" id="UP001500503">
    <property type="component" value="Unassembled WGS sequence"/>
</dbReference>
<gene>
    <name evidence="1" type="ORF">GCM10023191_049350</name>
</gene>
<comment type="caution">
    <text evidence="1">The sequence shown here is derived from an EMBL/GenBank/DDBJ whole genome shotgun (WGS) entry which is preliminary data.</text>
</comment>
<dbReference type="EMBL" id="BAABHF010000025">
    <property type="protein sequence ID" value="GAA4500667.1"/>
    <property type="molecule type" value="Genomic_DNA"/>
</dbReference>
<sequence>MQMLLTREIPHKPGMCTVLQQHRLLSGRGLEPESHANTLTTTDILGRERRFLPGLRAGVYTPRSR</sequence>
<organism evidence="1 2">
    <name type="scientific">Actinoallomurus oryzae</name>
    <dbReference type="NCBI Taxonomy" id="502180"/>
    <lineage>
        <taxon>Bacteria</taxon>
        <taxon>Bacillati</taxon>
        <taxon>Actinomycetota</taxon>
        <taxon>Actinomycetes</taxon>
        <taxon>Streptosporangiales</taxon>
        <taxon>Thermomonosporaceae</taxon>
        <taxon>Actinoallomurus</taxon>
    </lineage>
</organism>
<protein>
    <submittedName>
        <fullName evidence="1">Uncharacterized protein</fullName>
    </submittedName>
</protein>